<dbReference type="SUPFAM" id="SSF63737">
    <property type="entry name" value="Leukotriene A4 hydrolase N-terminal domain"/>
    <property type="match status" value="1"/>
</dbReference>
<dbReference type="EMBL" id="MG873053">
    <property type="protein sequence ID" value="QBI71861.1"/>
    <property type="molecule type" value="mRNA"/>
</dbReference>
<keyword evidence="6 18" id="KW-0645">Protease</keyword>
<dbReference type="Gene3D" id="1.10.390.10">
    <property type="entry name" value="Neutral Protease Domain 2"/>
    <property type="match status" value="1"/>
</dbReference>
<dbReference type="Gene3D" id="2.60.40.1730">
    <property type="entry name" value="tricorn interacting facor f3 domain"/>
    <property type="match status" value="1"/>
</dbReference>
<evidence type="ECO:0000256" key="2">
    <source>
        <dbReference type="ARBA" id="ARBA00010136"/>
    </source>
</evidence>
<reference evidence="23" key="1">
    <citation type="submission" date="2018-01" db="EMBL/GenBank/DDBJ databases">
        <title>Hormone-drived MAPK cascade trans-regulates aminopeptidases N and confers resistance to Bacillus thuringiensis Cry1Ac toxin in diamondback moth.</title>
        <authorList>
            <person name="Guo Z."/>
            <person name="Zhang Y."/>
        </authorList>
    </citation>
    <scope>NUCLEOTIDE SEQUENCE</scope>
    <source>
        <strain evidence="23">Bt susceptible DBM1Ac-S</strain>
        <tissue evidence="23">Midgut</tissue>
    </source>
</reference>
<dbReference type="InterPro" id="IPR024571">
    <property type="entry name" value="ERAP1-like_C_dom"/>
</dbReference>
<dbReference type="PANTHER" id="PTHR11533:SF301">
    <property type="entry name" value="AMINOPEPTIDASE"/>
    <property type="match status" value="1"/>
</dbReference>
<evidence type="ECO:0000256" key="1">
    <source>
        <dbReference type="ARBA" id="ARBA00004609"/>
    </source>
</evidence>
<dbReference type="Gene3D" id="1.25.50.20">
    <property type="match status" value="1"/>
</dbReference>
<feature type="binding site" evidence="16">
    <location>
        <position position="364"/>
    </location>
    <ligand>
        <name>Zn(2+)</name>
        <dbReference type="ChEBI" id="CHEBI:29105"/>
        <note>catalytic</note>
    </ligand>
</feature>
<evidence type="ECO:0000256" key="18">
    <source>
        <dbReference type="RuleBase" id="RU364040"/>
    </source>
</evidence>
<evidence type="ECO:0000259" key="20">
    <source>
        <dbReference type="Pfam" id="PF01433"/>
    </source>
</evidence>
<dbReference type="GO" id="GO:0005886">
    <property type="term" value="C:plasma membrane"/>
    <property type="evidence" value="ECO:0007669"/>
    <property type="project" value="UniProtKB-SubCell"/>
</dbReference>
<dbReference type="FunFam" id="1.10.390.10:FF:000013">
    <property type="entry name" value="Aminopeptidase N"/>
    <property type="match status" value="1"/>
</dbReference>
<keyword evidence="10 16" id="KW-0862">Zinc</keyword>
<keyword evidence="3 18" id="KW-0031">Aminopeptidase</keyword>
<proteinExistence type="evidence at transcript level"/>
<dbReference type="SUPFAM" id="SSF55486">
    <property type="entry name" value="Metalloproteases ('zincins'), catalytic domain"/>
    <property type="match status" value="1"/>
</dbReference>
<comment type="cofactor">
    <cofactor evidence="16 18">
        <name>Zn(2+)</name>
        <dbReference type="ChEBI" id="CHEBI:29105"/>
    </cofactor>
    <text evidence="16 18">Binds 1 zinc ion per subunit.</text>
</comment>
<dbReference type="GO" id="GO:0042277">
    <property type="term" value="F:peptide binding"/>
    <property type="evidence" value="ECO:0007669"/>
    <property type="project" value="TreeGrafter"/>
</dbReference>
<dbReference type="GO" id="GO:0008270">
    <property type="term" value="F:zinc ion binding"/>
    <property type="evidence" value="ECO:0007669"/>
    <property type="project" value="UniProtKB-UniRule"/>
</dbReference>
<evidence type="ECO:0000313" key="23">
    <source>
        <dbReference type="EMBL" id="QBI71861.1"/>
    </source>
</evidence>
<dbReference type="InterPro" id="IPR034016">
    <property type="entry name" value="M1_APN-typ"/>
</dbReference>
<dbReference type="InterPro" id="IPR014782">
    <property type="entry name" value="Peptidase_M1_dom"/>
</dbReference>
<dbReference type="EC" id="3.4.11.-" evidence="18"/>
<keyword evidence="9 18" id="KW-0378">Hydrolase</keyword>
<evidence type="ECO:0000256" key="13">
    <source>
        <dbReference type="ARBA" id="ARBA00023180"/>
    </source>
</evidence>
<evidence type="ECO:0000256" key="15">
    <source>
        <dbReference type="PIRSR" id="PIRSR634016-1"/>
    </source>
</evidence>
<keyword evidence="5" id="KW-0336">GPI-anchor</keyword>
<evidence type="ECO:0000256" key="4">
    <source>
        <dbReference type="ARBA" id="ARBA00022475"/>
    </source>
</evidence>
<evidence type="ECO:0000256" key="16">
    <source>
        <dbReference type="PIRSR" id="PIRSR634016-3"/>
    </source>
</evidence>
<dbReference type="Gene3D" id="2.60.40.1910">
    <property type="match status" value="1"/>
</dbReference>
<organism evidence="23">
    <name type="scientific">Plutella xylostella</name>
    <name type="common">Diamondback moth</name>
    <name type="synonym">Plutella maculipennis</name>
    <dbReference type="NCBI Taxonomy" id="51655"/>
    <lineage>
        <taxon>Eukaryota</taxon>
        <taxon>Metazoa</taxon>
        <taxon>Ecdysozoa</taxon>
        <taxon>Arthropoda</taxon>
        <taxon>Hexapoda</taxon>
        <taxon>Insecta</taxon>
        <taxon>Pterygota</taxon>
        <taxon>Neoptera</taxon>
        <taxon>Endopterygota</taxon>
        <taxon>Lepidoptera</taxon>
        <taxon>Glossata</taxon>
        <taxon>Ditrysia</taxon>
        <taxon>Yponomeutoidea</taxon>
        <taxon>Plutellidae</taxon>
        <taxon>Plutella</taxon>
    </lineage>
</organism>
<evidence type="ECO:0000256" key="6">
    <source>
        <dbReference type="ARBA" id="ARBA00022670"/>
    </source>
</evidence>
<evidence type="ECO:0000256" key="19">
    <source>
        <dbReference type="SAM" id="SignalP"/>
    </source>
</evidence>
<accession>A0A6G5NKJ5</accession>
<dbReference type="InterPro" id="IPR001930">
    <property type="entry name" value="Peptidase_M1"/>
</dbReference>
<dbReference type="FunFam" id="2.60.40.1910:FF:000008">
    <property type="entry name" value="Aminopeptidase"/>
    <property type="match status" value="1"/>
</dbReference>
<dbReference type="GO" id="GO:0043171">
    <property type="term" value="P:peptide catabolic process"/>
    <property type="evidence" value="ECO:0007669"/>
    <property type="project" value="TreeGrafter"/>
</dbReference>
<evidence type="ECO:0000256" key="3">
    <source>
        <dbReference type="ARBA" id="ARBA00022438"/>
    </source>
</evidence>
<dbReference type="InterPro" id="IPR050344">
    <property type="entry name" value="Peptidase_M1_aminopeptidases"/>
</dbReference>
<keyword evidence="4" id="KW-1003">Cell membrane</keyword>
<comment type="similarity">
    <text evidence="2 18">Belongs to the peptidase M1 family.</text>
</comment>
<dbReference type="GO" id="GO:0005615">
    <property type="term" value="C:extracellular space"/>
    <property type="evidence" value="ECO:0007669"/>
    <property type="project" value="TreeGrafter"/>
</dbReference>
<dbReference type="InterPro" id="IPR042097">
    <property type="entry name" value="Aminopeptidase_N-like_N_sf"/>
</dbReference>
<name>A0A6G5NKJ5_PLUXY</name>
<evidence type="ECO:0000256" key="12">
    <source>
        <dbReference type="ARBA" id="ARBA00023136"/>
    </source>
</evidence>
<dbReference type="PANTHER" id="PTHR11533">
    <property type="entry name" value="PROTEASE M1 ZINC METALLOPROTEASE"/>
    <property type="match status" value="1"/>
</dbReference>
<dbReference type="InterPro" id="IPR027268">
    <property type="entry name" value="Peptidase_M4/M1_CTD_sf"/>
</dbReference>
<keyword evidence="8 19" id="KW-0732">Signal</keyword>
<evidence type="ECO:0000256" key="10">
    <source>
        <dbReference type="ARBA" id="ARBA00022833"/>
    </source>
</evidence>
<feature type="domain" description="Aminopeptidase N-like N-terminal" evidence="22">
    <location>
        <begin position="54"/>
        <end position="252"/>
    </location>
</feature>
<dbReference type="GO" id="GO:0006508">
    <property type="term" value="P:proteolysis"/>
    <property type="evidence" value="ECO:0007669"/>
    <property type="project" value="UniProtKB-KW"/>
</dbReference>
<dbReference type="GO" id="GO:0005737">
    <property type="term" value="C:cytoplasm"/>
    <property type="evidence" value="ECO:0007669"/>
    <property type="project" value="TreeGrafter"/>
</dbReference>
<dbReference type="GO" id="GO:0098552">
    <property type="term" value="C:side of membrane"/>
    <property type="evidence" value="ECO:0007669"/>
    <property type="project" value="UniProtKB-KW"/>
</dbReference>
<comment type="subcellular location">
    <subcellularLocation>
        <location evidence="1">Cell membrane</location>
        <topology evidence="1">Lipid-anchor</topology>
        <topology evidence="1">GPI-anchor</topology>
    </subcellularLocation>
</comment>
<dbReference type="Pfam" id="PF01433">
    <property type="entry name" value="Peptidase_M1"/>
    <property type="match status" value="1"/>
</dbReference>
<feature type="active site" description="Proton acceptor" evidence="15">
    <location>
        <position position="365"/>
    </location>
</feature>
<evidence type="ECO:0000256" key="14">
    <source>
        <dbReference type="ARBA" id="ARBA00023288"/>
    </source>
</evidence>
<evidence type="ECO:0000259" key="22">
    <source>
        <dbReference type="Pfam" id="PF17900"/>
    </source>
</evidence>
<dbReference type="PRINTS" id="PR00756">
    <property type="entry name" value="ALADIPTASE"/>
</dbReference>
<keyword evidence="14" id="KW-0449">Lipoprotein</keyword>
<keyword evidence="12" id="KW-0472">Membrane</keyword>
<dbReference type="Pfam" id="PF11838">
    <property type="entry name" value="ERAP1_C"/>
    <property type="match status" value="1"/>
</dbReference>
<evidence type="ECO:0000256" key="5">
    <source>
        <dbReference type="ARBA" id="ARBA00022622"/>
    </source>
</evidence>
<dbReference type="GO" id="GO:0070006">
    <property type="term" value="F:metalloaminopeptidase activity"/>
    <property type="evidence" value="ECO:0007669"/>
    <property type="project" value="TreeGrafter"/>
</dbReference>
<evidence type="ECO:0000256" key="17">
    <source>
        <dbReference type="PIRSR" id="PIRSR634016-4"/>
    </source>
</evidence>
<dbReference type="AlphaFoldDB" id="A0A6G5NKJ5"/>
<evidence type="ECO:0000256" key="8">
    <source>
        <dbReference type="ARBA" id="ARBA00022729"/>
    </source>
</evidence>
<feature type="signal peptide" evidence="19">
    <location>
        <begin position="1"/>
        <end position="19"/>
    </location>
</feature>
<feature type="site" description="Transition state stabilizer" evidence="17">
    <location>
        <position position="450"/>
    </location>
</feature>
<evidence type="ECO:0000256" key="7">
    <source>
        <dbReference type="ARBA" id="ARBA00022723"/>
    </source>
</evidence>
<protein>
    <recommendedName>
        <fullName evidence="18">Aminopeptidase</fullName>
        <ecNumber evidence="18">3.4.11.-</ecNumber>
    </recommendedName>
</protein>
<feature type="binding site" evidence="16">
    <location>
        <position position="368"/>
    </location>
    <ligand>
        <name>Zn(2+)</name>
        <dbReference type="ChEBI" id="CHEBI:29105"/>
        <note>catalytic</note>
    </ligand>
</feature>
<feature type="chain" id="PRO_5026300451" description="Aminopeptidase" evidence="19">
    <location>
        <begin position="20"/>
        <end position="959"/>
    </location>
</feature>
<evidence type="ECO:0000256" key="9">
    <source>
        <dbReference type="ARBA" id="ARBA00022801"/>
    </source>
</evidence>
<dbReference type="InterPro" id="IPR045357">
    <property type="entry name" value="Aminopeptidase_N-like_N"/>
</dbReference>
<dbReference type="Pfam" id="PF17900">
    <property type="entry name" value="Peptidase_M1_N"/>
    <property type="match status" value="1"/>
</dbReference>
<feature type="domain" description="ERAP1-like C-terminal" evidence="21">
    <location>
        <begin position="599"/>
        <end position="903"/>
    </location>
</feature>
<gene>
    <name evidence="23" type="primary">APN6</name>
</gene>
<sequence length="959" mass="109608">MFRVTTVVLSILLFDVAFTDHPAGTDRNENVLSETDLRDELSRDSEYRLPVDVVPIEYDIDLDLNFVATDDRPAYSYNGIVNIIVQAVDENIKQIVLHANVDRIKAITVLTSAGKPMPLNPNSPFVIEPLYHFLRINMLESLKKGDKYLLRIEYSSTMNDGPLKRGIWKGHYKDNDGIKRTYATTHFQPYNARQAFPCWDEPMFKAEFKLHLTRPSNFNAVFTNTGLESTETLSNNWVRDTFKTTPKMSSYLLTFLVSESFQVIAEDTSFDPPIRLIGRSNTAGLGAKALKFAVGVARFFDEYFGMPYNTLNPNLNNDHISSPDWASAGTENWGMVSYRELYMIMDSDHTIMSVEHYAATLISHELAHKWFGNLVTCAWWSETWINEGFASYFGYLPNSIVFPEYEHDEHFNSRYLQTSLSVDSAVSTTALRTEVNTPAQVTGNFGTISYSKGAAFLRMLSDMITPETFQKACRYFLLGHAYEPAYHTDLYYAFKEAIEEDGTLNGYEGFDFYKFYDTWVNEPGYPILEVEIDYVTGEMQLKQERFLLSASATPVNPDVVYPIPITFSSKNNQSFTELKPIYMMSGKTGVVSKQPGEEWVIFNHLQHGHYRVNYERKNWELIAEALKDESQPIHHLNRAQIVDDMYAFMRSERIAIEYGFKVLRFLSNETNYHVWNPAITMFSFYRNRLRFTPEYNIFTSFVLETMEHSIQNLGYDVKPDESSTTSLHRQEMLQFACNLGHEQCIKESKERFNSFKDDSKKLDPRISRHVYSVGIREGDIADFEFLLTRFLESNFANEKLEMLRGLAATRNPTLINRYLQLTLTEDIRTQDKSTAFNYVLSGNLESASTVLEFIKNNIDSIREVFQEDAPNNPVNSVISNVASYLDEEGLNDYENWLRTTQSGSAQFNTGINAIRSARNNIAWGAANAEAIIAATKDGAAQIVASATLMILLAMITLIV</sequence>
<evidence type="ECO:0000259" key="21">
    <source>
        <dbReference type="Pfam" id="PF11838"/>
    </source>
</evidence>
<evidence type="ECO:0000256" key="11">
    <source>
        <dbReference type="ARBA" id="ARBA00023049"/>
    </source>
</evidence>
<keyword evidence="11 18" id="KW-0482">Metalloprotease</keyword>
<dbReference type="CDD" id="cd09601">
    <property type="entry name" value="M1_APN-Q_like"/>
    <property type="match status" value="1"/>
</dbReference>
<keyword evidence="13" id="KW-0325">Glycoprotein</keyword>
<keyword evidence="7 16" id="KW-0479">Metal-binding</keyword>
<feature type="domain" description="Peptidase M1 membrane alanine aminopeptidase" evidence="20">
    <location>
        <begin position="290"/>
        <end position="500"/>
    </location>
</feature>
<feature type="binding site" evidence="16">
    <location>
        <position position="387"/>
    </location>
    <ligand>
        <name>Zn(2+)</name>
        <dbReference type="ChEBI" id="CHEBI:29105"/>
        <note>catalytic</note>
    </ligand>
</feature>